<comment type="catalytic activity">
    <reaction evidence="11">
        <text>ATP + H2O = ADP + phosphate + H(+)</text>
        <dbReference type="Rhea" id="RHEA:13065"/>
        <dbReference type="ChEBI" id="CHEBI:15377"/>
        <dbReference type="ChEBI" id="CHEBI:15378"/>
        <dbReference type="ChEBI" id="CHEBI:30616"/>
        <dbReference type="ChEBI" id="CHEBI:43474"/>
        <dbReference type="ChEBI" id="CHEBI:456216"/>
        <dbReference type="EC" id="3.6.4.13"/>
    </reaction>
</comment>
<dbReference type="Gene3D" id="3.40.50.300">
    <property type="entry name" value="P-loop containing nucleotide triphosphate hydrolases"/>
    <property type="match status" value="2"/>
</dbReference>
<dbReference type="SMART" id="SM00490">
    <property type="entry name" value="HELICc"/>
    <property type="match status" value="1"/>
</dbReference>
<dbReference type="PROSITE" id="PS51194">
    <property type="entry name" value="HELICASE_CTER"/>
    <property type="match status" value="1"/>
</dbReference>
<evidence type="ECO:0000256" key="12">
    <source>
        <dbReference type="SAM" id="MobiDB-lite"/>
    </source>
</evidence>
<comment type="subcellular location">
    <subcellularLocation>
        <location evidence="3">Mitochondrion matrix</location>
    </subcellularLocation>
</comment>
<dbReference type="PROSITE" id="PS51192">
    <property type="entry name" value="HELICASE_ATP_BIND_1"/>
    <property type="match status" value="1"/>
</dbReference>
<keyword evidence="7" id="KW-0347">Helicase</keyword>
<dbReference type="InterPro" id="IPR014001">
    <property type="entry name" value="Helicase_ATP-bd"/>
</dbReference>
<dbReference type="SUPFAM" id="SSF52540">
    <property type="entry name" value="P-loop containing nucleoside triphosphate hydrolases"/>
    <property type="match status" value="1"/>
</dbReference>
<feature type="domain" description="Helicase ATP-binding" evidence="13">
    <location>
        <begin position="177"/>
        <end position="294"/>
    </location>
</feature>
<accession>A0A9W4UBC4</accession>
<dbReference type="PANTHER" id="PTHR12131:SF1">
    <property type="entry name" value="ATP-DEPENDENT RNA HELICASE SUPV3L1, MITOCHONDRIAL-RELATED"/>
    <property type="match status" value="1"/>
</dbReference>
<dbReference type="Gene3D" id="1.20.58.1080">
    <property type="match status" value="1"/>
</dbReference>
<dbReference type="OrthoDB" id="6692397at2759"/>
<comment type="cofactor">
    <cofactor evidence="1">
        <name>Mn(2+)</name>
        <dbReference type="ChEBI" id="CHEBI:29035"/>
    </cofactor>
</comment>
<dbReference type="InterPro" id="IPR001650">
    <property type="entry name" value="Helicase_C-like"/>
</dbReference>
<evidence type="ECO:0000256" key="7">
    <source>
        <dbReference type="ARBA" id="ARBA00022806"/>
    </source>
</evidence>
<dbReference type="GO" id="GO:0005759">
    <property type="term" value="C:mitochondrial matrix"/>
    <property type="evidence" value="ECO:0007669"/>
    <property type="project" value="UniProtKB-SubCell"/>
</dbReference>
<dbReference type="EC" id="3.6.4.13" evidence="4"/>
<dbReference type="GO" id="GO:0000965">
    <property type="term" value="P:mitochondrial RNA 3'-end processing"/>
    <property type="evidence" value="ECO:0007669"/>
    <property type="project" value="TreeGrafter"/>
</dbReference>
<dbReference type="Pfam" id="PF12513">
    <property type="entry name" value="SUV3_C"/>
    <property type="match status" value="1"/>
</dbReference>
<evidence type="ECO:0000313" key="15">
    <source>
        <dbReference type="EMBL" id="CAI6332529.1"/>
    </source>
</evidence>
<protein>
    <recommendedName>
        <fullName evidence="4">RNA helicase</fullName>
        <ecNumber evidence="4">3.6.4.13</ecNumber>
    </recommendedName>
</protein>
<dbReference type="InterPro" id="IPR022192">
    <property type="entry name" value="SUV3_C"/>
</dbReference>
<evidence type="ECO:0000256" key="9">
    <source>
        <dbReference type="ARBA" id="ARBA00022946"/>
    </source>
</evidence>
<comment type="cofactor">
    <cofactor evidence="2">
        <name>Mg(2+)</name>
        <dbReference type="ChEBI" id="CHEBI:18420"/>
    </cofactor>
</comment>
<dbReference type="GO" id="GO:0016787">
    <property type="term" value="F:hydrolase activity"/>
    <property type="evidence" value="ECO:0007669"/>
    <property type="project" value="UniProtKB-KW"/>
</dbReference>
<dbReference type="InterPro" id="IPR041082">
    <property type="entry name" value="Suv3_C_1"/>
</dbReference>
<evidence type="ECO:0000259" key="14">
    <source>
        <dbReference type="PROSITE" id="PS51194"/>
    </source>
</evidence>
<proteinExistence type="predicted"/>
<evidence type="ECO:0000256" key="11">
    <source>
        <dbReference type="ARBA" id="ARBA00047984"/>
    </source>
</evidence>
<keyword evidence="16" id="KW-1185">Reference proteome</keyword>
<dbReference type="Pfam" id="PF18147">
    <property type="entry name" value="Suv3_C_1"/>
    <property type="match status" value="1"/>
</dbReference>
<reference evidence="15" key="1">
    <citation type="submission" date="2023-01" db="EMBL/GenBank/DDBJ databases">
        <authorList>
            <person name="Van Ghelder C."/>
            <person name="Rancurel C."/>
        </authorList>
    </citation>
    <scope>NUCLEOTIDE SEQUENCE</scope>
    <source>
        <strain evidence="15">CNCM I-4278</strain>
    </source>
</reference>
<dbReference type="EMBL" id="CAOQHR010000003">
    <property type="protein sequence ID" value="CAI6332529.1"/>
    <property type="molecule type" value="Genomic_DNA"/>
</dbReference>
<dbReference type="Gene3D" id="1.20.272.40">
    <property type="match status" value="1"/>
</dbReference>
<dbReference type="InterPro" id="IPR027417">
    <property type="entry name" value="P-loop_NTPase"/>
</dbReference>
<keyword evidence="5" id="KW-0547">Nucleotide-binding</keyword>
<dbReference type="PANTHER" id="PTHR12131">
    <property type="entry name" value="ATP-DEPENDENT RNA AND DNA HELICASE"/>
    <property type="match status" value="1"/>
</dbReference>
<dbReference type="GO" id="GO:0005524">
    <property type="term" value="F:ATP binding"/>
    <property type="evidence" value="ECO:0007669"/>
    <property type="project" value="UniProtKB-KW"/>
</dbReference>
<dbReference type="GO" id="GO:0003724">
    <property type="term" value="F:RNA helicase activity"/>
    <property type="evidence" value="ECO:0007669"/>
    <property type="project" value="UniProtKB-EC"/>
</dbReference>
<keyword evidence="9" id="KW-0809">Transit peptide</keyword>
<keyword evidence="10" id="KW-0496">Mitochondrion</keyword>
<gene>
    <name evidence="15" type="ORF">PDIGIT_LOCUS5554</name>
</gene>
<dbReference type="InterPro" id="IPR044774">
    <property type="entry name" value="Suv3_DEXQc"/>
</dbReference>
<evidence type="ECO:0000256" key="2">
    <source>
        <dbReference type="ARBA" id="ARBA00001946"/>
    </source>
</evidence>
<evidence type="ECO:0000256" key="8">
    <source>
        <dbReference type="ARBA" id="ARBA00022840"/>
    </source>
</evidence>
<dbReference type="FunFam" id="3.40.50.300:FF:000269">
    <property type="entry name" value="ATP-dependent RNA helicase SUPV3L1, mitochondrial"/>
    <property type="match status" value="1"/>
</dbReference>
<evidence type="ECO:0000259" key="13">
    <source>
        <dbReference type="PROSITE" id="PS51192"/>
    </source>
</evidence>
<evidence type="ECO:0000313" key="16">
    <source>
        <dbReference type="Proteomes" id="UP001152607"/>
    </source>
</evidence>
<dbReference type="GO" id="GO:0045025">
    <property type="term" value="C:mitochondrial degradosome"/>
    <property type="evidence" value="ECO:0007669"/>
    <property type="project" value="TreeGrafter"/>
</dbReference>
<feature type="region of interest" description="Disordered" evidence="12">
    <location>
        <begin position="737"/>
        <end position="777"/>
    </location>
</feature>
<evidence type="ECO:0000256" key="5">
    <source>
        <dbReference type="ARBA" id="ARBA00022741"/>
    </source>
</evidence>
<dbReference type="Pfam" id="PF22527">
    <property type="entry name" value="DEXQc_Suv3"/>
    <property type="match status" value="1"/>
</dbReference>
<name>A0A9W4UBC4_9PLEO</name>
<dbReference type="CDD" id="cd18805">
    <property type="entry name" value="SF2_C_suv3"/>
    <property type="match status" value="1"/>
</dbReference>
<evidence type="ECO:0000256" key="3">
    <source>
        <dbReference type="ARBA" id="ARBA00004305"/>
    </source>
</evidence>
<evidence type="ECO:0000256" key="4">
    <source>
        <dbReference type="ARBA" id="ARBA00012552"/>
    </source>
</evidence>
<keyword evidence="6" id="KW-0378">Hydrolase</keyword>
<dbReference type="InterPro" id="IPR050699">
    <property type="entry name" value="RNA-DNA_Helicase"/>
</dbReference>
<sequence length="777" mass="87600">MTAPRAPRSPLCLLCSFAATSSRPQNRLAVSLSRTQVAYRNNVTKQKSKAPGKNFRPGHTLHHGYGFRPEAILRAQLYNIRQETREPEFMESLRMTPDTFDAHWKRFETSVKRWMDQGGQEFLGLIKEASGRKTKPLENRLRYWFYALLYGDRFSPAELKIHKEKADLRYPSEWFPVTRRLRRTIHLHVGPTNSGKTYHALKRLEEAKKGIYLGPLRLLAHEIYTRLNSKGIPCVLVTGEETRMPKEKPRMWSCTVEMAPLQSKLDVAVIDEIQMISHKERGWAWTQAFLGLQAAEVHLCGEARTVPIIKELCALTGDDVVVHEYKRLTPLEVAKAPLESFSHLEKGDCVVVFSVLGIHAIRQEIEKKTGRKCAMVYGSLPPETRAQQARLFNDPSNEYDFLVASDAVGMGLNLAIKRIVFESTVKSNGRAMAPLEISDLKQIAGRAGRYKTAFEATTAATVQQPEGVDANDRAEPAPEKTKPQTVGIVTTLEEIDFKFLKANMTKEPEPIQTAGLFPPSMIVERFASYFPPGTPFSYILLRLHEISEVHPRFHLCSLKDALPIADVIHSVKNLSISERYTISAVPANMKDNTEKAFLRSLIQRMAEGETSVSILDIPELPLEALDQPASAARKYLKDLETLHKCLVCYIWLSYRFPSGIGGRKLAEYVKRLTEDAIERVLMEFTYTEKDIALRKKQKKAIMRQFEEKDGGGVFEQEQANVSTSDTVGLPPAVQDVLQDTSSFAEDSPPRDDEGTYPVADLEVLEPEAVGPRAANRH</sequence>
<evidence type="ECO:0000256" key="6">
    <source>
        <dbReference type="ARBA" id="ARBA00022801"/>
    </source>
</evidence>
<evidence type="ECO:0000256" key="10">
    <source>
        <dbReference type="ARBA" id="ARBA00023128"/>
    </source>
</evidence>
<organism evidence="15 16">
    <name type="scientific">Periconia digitata</name>
    <dbReference type="NCBI Taxonomy" id="1303443"/>
    <lineage>
        <taxon>Eukaryota</taxon>
        <taxon>Fungi</taxon>
        <taxon>Dikarya</taxon>
        <taxon>Ascomycota</taxon>
        <taxon>Pezizomycotina</taxon>
        <taxon>Dothideomycetes</taxon>
        <taxon>Pleosporomycetidae</taxon>
        <taxon>Pleosporales</taxon>
        <taxon>Massarineae</taxon>
        <taxon>Periconiaceae</taxon>
        <taxon>Periconia</taxon>
    </lineage>
</organism>
<feature type="domain" description="Helicase C-terminal" evidence="14">
    <location>
        <begin position="336"/>
        <end position="496"/>
    </location>
</feature>
<keyword evidence="8" id="KW-0067">ATP-binding</keyword>
<dbReference type="Pfam" id="PF00271">
    <property type="entry name" value="Helicase_C"/>
    <property type="match status" value="1"/>
</dbReference>
<dbReference type="Proteomes" id="UP001152607">
    <property type="component" value="Unassembled WGS sequence"/>
</dbReference>
<evidence type="ECO:0000256" key="1">
    <source>
        <dbReference type="ARBA" id="ARBA00001936"/>
    </source>
</evidence>
<dbReference type="AlphaFoldDB" id="A0A9W4UBC4"/>
<dbReference type="CDD" id="cd17913">
    <property type="entry name" value="DEXQc_Suv3"/>
    <property type="match status" value="1"/>
</dbReference>
<comment type="caution">
    <text evidence="15">The sequence shown here is derived from an EMBL/GenBank/DDBJ whole genome shotgun (WGS) entry which is preliminary data.</text>
</comment>
<dbReference type="InterPro" id="IPR055206">
    <property type="entry name" value="DEXQc_SUV3"/>
</dbReference>
<dbReference type="FunFam" id="1.20.272.40:FF:000002">
    <property type="entry name" value="ATP-dependent RNA helicase SUV3, mitochondrial"/>
    <property type="match status" value="1"/>
</dbReference>